<accession>A0A2A4GZ24</accession>
<comment type="caution">
    <text evidence="1">The sequence shown here is derived from an EMBL/GenBank/DDBJ whole genome shotgun (WGS) entry which is preliminary data.</text>
</comment>
<sequence>MLVAEGHDVFVQTPPTMRQTTVAQTREIDLFDLSNVVTALEDIALVVVIGNPLFSNTRLTQSHPIQLQRLMYDNLGYAMKQANIQQCIVWQSQLQSVLKQTMEAFHIEVTHHALKTTKWFPKRRVLYQWSEERQTVRSIQALDIPQNVSMEAVTAMYGRFLKTLNGRLVNGIYDGQQFTIVLMPFKIPLIQMRHHPSSDLTQRVILNITGGWLAQQSGRTARMEFRRLEGDTTTCLIALHDFVPRLPWGVYRVTQAPMHRFVSYLFRQYWHQFK</sequence>
<name>A0A2A4GZ24_9STAP</name>
<dbReference type="RefSeq" id="WP_096591264.1">
    <property type="nucleotide sequence ID" value="NZ_MWUU01000005.1"/>
</dbReference>
<dbReference type="Proteomes" id="UP000218335">
    <property type="component" value="Unassembled WGS sequence"/>
</dbReference>
<evidence type="ECO:0000313" key="1">
    <source>
        <dbReference type="EMBL" id="PCF55897.1"/>
    </source>
</evidence>
<reference evidence="1 2" key="1">
    <citation type="journal article" date="2017" name="PLoS ONE">
        <title>Development of a real-time PCR for detection of Staphylococcus pseudintermedius using a novel automated comparison of whole-genome sequences.</title>
        <authorList>
            <person name="Verstappen K.M."/>
            <person name="Huijbregts L."/>
            <person name="Spaninks M."/>
            <person name="Wagenaar J.A."/>
            <person name="Fluit A.C."/>
            <person name="Duim B."/>
        </authorList>
    </citation>
    <scope>NUCLEOTIDE SEQUENCE [LARGE SCALE GENOMIC DNA]</scope>
    <source>
        <strain evidence="1 2">215070706401-1</strain>
    </source>
</reference>
<proteinExistence type="predicted"/>
<evidence type="ECO:0008006" key="3">
    <source>
        <dbReference type="Google" id="ProtNLM"/>
    </source>
</evidence>
<gene>
    <name evidence="1" type="ORF">B5C08_04945</name>
</gene>
<evidence type="ECO:0000313" key="2">
    <source>
        <dbReference type="Proteomes" id="UP000218335"/>
    </source>
</evidence>
<dbReference type="EMBL" id="MWUU01000005">
    <property type="protein sequence ID" value="PCF55897.1"/>
    <property type="molecule type" value="Genomic_DNA"/>
</dbReference>
<protein>
    <recommendedName>
        <fullName evidence="3">NAD-dependent epimerase/dehydratase</fullName>
    </recommendedName>
</protein>
<organism evidence="1 2">
    <name type="scientific">Staphylococcus delphini</name>
    <dbReference type="NCBI Taxonomy" id="53344"/>
    <lineage>
        <taxon>Bacteria</taxon>
        <taxon>Bacillati</taxon>
        <taxon>Bacillota</taxon>
        <taxon>Bacilli</taxon>
        <taxon>Bacillales</taxon>
        <taxon>Staphylococcaceae</taxon>
        <taxon>Staphylococcus</taxon>
        <taxon>Staphylococcus intermedius group</taxon>
    </lineage>
</organism>
<dbReference type="AlphaFoldDB" id="A0A2A4GZ24"/>